<dbReference type="Pfam" id="PF00636">
    <property type="entry name" value="Ribonuclease_3"/>
    <property type="match status" value="1"/>
</dbReference>
<dbReference type="GO" id="GO:0004525">
    <property type="term" value="F:ribonuclease III activity"/>
    <property type="evidence" value="ECO:0007669"/>
    <property type="project" value="InterPro"/>
</dbReference>
<dbReference type="InterPro" id="IPR036389">
    <property type="entry name" value="RNase_III_sf"/>
</dbReference>
<evidence type="ECO:0000259" key="2">
    <source>
        <dbReference type="PROSITE" id="PS50142"/>
    </source>
</evidence>
<dbReference type="Pfam" id="PF14622">
    <property type="entry name" value="Ribonucleas_3_3"/>
    <property type="match status" value="1"/>
</dbReference>
<feature type="domain" description="RNase III" evidence="2">
    <location>
        <begin position="15"/>
        <end position="108"/>
    </location>
</feature>
<keyword evidence="1" id="KW-0694">RNA-binding</keyword>
<dbReference type="PANTHER" id="PTHR11207">
    <property type="entry name" value="RIBONUCLEASE III"/>
    <property type="match status" value="1"/>
</dbReference>
<dbReference type="SUPFAM" id="SSF69065">
    <property type="entry name" value="RNase III domain-like"/>
    <property type="match status" value="2"/>
</dbReference>
<organism evidence="3 4">
    <name type="scientific">Ditylenchus dipsaci</name>
    <dbReference type="NCBI Taxonomy" id="166011"/>
    <lineage>
        <taxon>Eukaryota</taxon>
        <taxon>Metazoa</taxon>
        <taxon>Ecdysozoa</taxon>
        <taxon>Nematoda</taxon>
        <taxon>Chromadorea</taxon>
        <taxon>Rhabditida</taxon>
        <taxon>Tylenchina</taxon>
        <taxon>Tylenchomorpha</taxon>
        <taxon>Sphaerularioidea</taxon>
        <taxon>Anguinidae</taxon>
        <taxon>Anguininae</taxon>
        <taxon>Ditylenchus</taxon>
    </lineage>
</organism>
<accession>A0A915E0C2</accession>
<protein>
    <submittedName>
        <fullName evidence="4">RNase III domain-containing protein</fullName>
    </submittedName>
</protein>
<dbReference type="AlphaFoldDB" id="A0A915E0C2"/>
<evidence type="ECO:0000313" key="3">
    <source>
        <dbReference type="Proteomes" id="UP000887574"/>
    </source>
</evidence>
<evidence type="ECO:0000256" key="1">
    <source>
        <dbReference type="ARBA" id="ARBA00022884"/>
    </source>
</evidence>
<dbReference type="GO" id="GO:0070877">
    <property type="term" value="C:microprocessor complex"/>
    <property type="evidence" value="ECO:0007669"/>
    <property type="project" value="TreeGrafter"/>
</dbReference>
<dbReference type="CDD" id="cd00593">
    <property type="entry name" value="RIBOc"/>
    <property type="match status" value="2"/>
</dbReference>
<evidence type="ECO:0000313" key="4">
    <source>
        <dbReference type="WBParaSite" id="jg24842"/>
    </source>
</evidence>
<sequence length="371" mass="42580">MSKQGSKKTEQSTVKHNERLEFFGDAVVEFITTVHLFYMFPELEEGGLATYRSSLVQNKHLASLAKKIHLHEFMLYAHGPDLCHESDLRHAMANAFEALMAAIMLDSDINVCDRIFSNALYGEDPTLMKVWSELLEHPLKENIGIRFKHIRLLAKAFTRRNIGFNYLTLGHNQRLEFLGDTVLQLITTEYLYKHFPDHQEGHLSLLRTCLVSNKTQSVICDDLAMQKEVEQRHALTQLRLKDKADLVEAFLGALYVDRGLDYCTSFCRYFILTQRWNDPKSQLQQCCLTLRQSSSGDPDIPEYKTVVLNTYLASSANGVDEKRAVNADNGAFTRKRAFKPKKGGFNFKKQIYPRNDTFPSNFSHSDKLQNL</sequence>
<keyword evidence="3" id="KW-1185">Reference proteome</keyword>
<dbReference type="Proteomes" id="UP000887574">
    <property type="component" value="Unplaced"/>
</dbReference>
<proteinExistence type="predicted"/>
<dbReference type="SMART" id="SM00535">
    <property type="entry name" value="RIBOc"/>
    <property type="match status" value="2"/>
</dbReference>
<dbReference type="GO" id="GO:0006396">
    <property type="term" value="P:RNA processing"/>
    <property type="evidence" value="ECO:0007669"/>
    <property type="project" value="InterPro"/>
</dbReference>
<dbReference type="GO" id="GO:0003723">
    <property type="term" value="F:RNA binding"/>
    <property type="evidence" value="ECO:0007669"/>
    <property type="project" value="UniProtKB-KW"/>
</dbReference>
<dbReference type="PANTHER" id="PTHR11207:SF0">
    <property type="entry name" value="RIBONUCLEASE 3"/>
    <property type="match status" value="1"/>
</dbReference>
<dbReference type="PROSITE" id="PS50142">
    <property type="entry name" value="RNASE_3_2"/>
    <property type="match status" value="2"/>
</dbReference>
<feature type="domain" description="RNase III" evidence="2">
    <location>
        <begin position="136"/>
        <end position="259"/>
    </location>
</feature>
<dbReference type="WBParaSite" id="jg24842">
    <property type="protein sequence ID" value="jg24842"/>
    <property type="gene ID" value="jg24842"/>
</dbReference>
<name>A0A915E0C2_9BILA</name>
<reference evidence="4" key="1">
    <citation type="submission" date="2022-11" db="UniProtKB">
        <authorList>
            <consortium name="WormBaseParasite"/>
        </authorList>
    </citation>
    <scope>IDENTIFICATION</scope>
</reference>
<dbReference type="InterPro" id="IPR000999">
    <property type="entry name" value="RNase_III_dom"/>
</dbReference>
<dbReference type="Gene3D" id="1.10.1520.10">
    <property type="entry name" value="Ribonuclease III domain"/>
    <property type="match status" value="2"/>
</dbReference>